<dbReference type="AlphaFoldDB" id="A0A852ZPF6"/>
<name>A0A852ZPF6_9ACTN</name>
<dbReference type="GO" id="GO:0016706">
    <property type="term" value="F:2-oxoglutarate-dependent dioxygenase activity"/>
    <property type="evidence" value="ECO:0007669"/>
    <property type="project" value="UniProtKB-ARBA"/>
</dbReference>
<organism evidence="1 2">
    <name type="scientific">Actinopolymorpha rutila</name>
    <dbReference type="NCBI Taxonomy" id="446787"/>
    <lineage>
        <taxon>Bacteria</taxon>
        <taxon>Bacillati</taxon>
        <taxon>Actinomycetota</taxon>
        <taxon>Actinomycetes</taxon>
        <taxon>Propionibacteriales</taxon>
        <taxon>Actinopolymorphaceae</taxon>
        <taxon>Actinopolymorpha</taxon>
    </lineage>
</organism>
<dbReference type="Pfam" id="PF05721">
    <property type="entry name" value="PhyH"/>
    <property type="match status" value="1"/>
</dbReference>
<comment type="caution">
    <text evidence="1">The sequence shown here is derived from an EMBL/GenBank/DDBJ whole genome shotgun (WGS) entry which is preliminary data.</text>
</comment>
<keyword evidence="2" id="KW-1185">Reference proteome</keyword>
<dbReference type="Gene3D" id="2.60.120.620">
    <property type="entry name" value="q2cbj1_9rhob like domain"/>
    <property type="match status" value="1"/>
</dbReference>
<dbReference type="InterPro" id="IPR008775">
    <property type="entry name" value="Phytyl_CoA_dOase-like"/>
</dbReference>
<accession>A0A852ZPF6</accession>
<evidence type="ECO:0000313" key="2">
    <source>
        <dbReference type="Proteomes" id="UP000579605"/>
    </source>
</evidence>
<protein>
    <recommendedName>
        <fullName evidence="3">Phytanoyl-CoA dioxygenase (PhyH)</fullName>
    </recommendedName>
</protein>
<proteinExistence type="predicted"/>
<sequence>MLSEAQIATFVRDGFVRVPTAVPRATVDACVEVIWDRLAEDGLSRTDRSSWSSPVVRIDCPEDGSDGVPFAAAGTSPALWEAYDQLIGPDRWWKRQGVGGTVPVRFPSREDPGDAGWHVEGSFPVGDSWHTNVRSRDRGLLALFLFTDVGPDDAPTRVRAGSHVDAARVLARRGEEGFGGAELGPLVQRASTARQVAHVTGAAGDVYLCHPFLVHAASWPHRGTTPRIMAQPGVALLGSFALADREGAYPVEAAILDAIGGQRVGMGGP</sequence>
<dbReference type="Proteomes" id="UP000579605">
    <property type="component" value="Unassembled WGS sequence"/>
</dbReference>
<evidence type="ECO:0008006" key="3">
    <source>
        <dbReference type="Google" id="ProtNLM"/>
    </source>
</evidence>
<dbReference type="EMBL" id="JACBZH010000001">
    <property type="protein sequence ID" value="NYH93432.1"/>
    <property type="molecule type" value="Genomic_DNA"/>
</dbReference>
<dbReference type="RefSeq" id="WP_179790961.1">
    <property type="nucleotide sequence ID" value="NZ_BAAARR010000045.1"/>
</dbReference>
<reference evidence="1 2" key="1">
    <citation type="submission" date="2020-07" db="EMBL/GenBank/DDBJ databases">
        <title>Sequencing the genomes of 1000 actinobacteria strains.</title>
        <authorList>
            <person name="Klenk H.-P."/>
        </authorList>
    </citation>
    <scope>NUCLEOTIDE SEQUENCE [LARGE SCALE GENOMIC DNA]</scope>
    <source>
        <strain evidence="1 2">DSM 18448</strain>
    </source>
</reference>
<gene>
    <name evidence="1" type="ORF">F4554_006070</name>
</gene>
<dbReference type="SUPFAM" id="SSF51197">
    <property type="entry name" value="Clavaminate synthase-like"/>
    <property type="match status" value="1"/>
</dbReference>
<evidence type="ECO:0000313" key="1">
    <source>
        <dbReference type="EMBL" id="NYH93432.1"/>
    </source>
</evidence>